<dbReference type="eggNOG" id="ENOG502S69W">
    <property type="taxonomic scope" value="Eukaryota"/>
</dbReference>
<protein>
    <submittedName>
        <fullName evidence="2">Uncharacterized protein</fullName>
    </submittedName>
</protein>
<dbReference type="InParanoid" id="A0A0D1DTP7"/>
<dbReference type="KEGG" id="uma:UMAG_10713"/>
<sequence length="483" mass="54638">MTSTRTSLSTTSSLSSSFPELSANILPSSATTVATLLSANHSSHHCFFNTRGMHNHSAHQLIADLTLSATPSQLEQHYDYQIAHYLSDFRYSNRSAYDPHHASSTEQATKIEKINPDKWQDHLGNARYYWSYLHFFDEQVQQLGFSQALEKYVLSRDANQANAKMLARFYGGVLHAWIHFGYALELTLNELAGEALAMASATAAGHAWLFDYDWLFKVDCCSGQESGVLELVDEIQQDERLSVQALRLSEHDSALPDAPFQSGRARGVIQSYVDRWSSVSNVEKALGELSLFSALLLGAVPRQSDQRAYKHDFFLMHLNNSHLFTPLLLDAVPTQAHKLGLLRGLLAQFCWYYVCRGRPRFSAQNWIDQYNAQTVLDWDTMFLQATQNVDEHLPKAVRALYVFERRYADMQPQLLESNLLTAQSKSQGDAWSAAASVFRYTASQMVRMHSGELQKSRYDAHAHSMAQSVGAHQEFWSFEPFLS</sequence>
<dbReference type="GO" id="GO:0016491">
    <property type="term" value="F:oxidoreductase activity"/>
    <property type="evidence" value="ECO:0007669"/>
    <property type="project" value="UniProtKB-KW"/>
</dbReference>
<dbReference type="GO" id="GO:0044550">
    <property type="term" value="P:secondary metabolite biosynthetic process"/>
    <property type="evidence" value="ECO:0000318"/>
    <property type="project" value="GO_Central"/>
</dbReference>
<evidence type="ECO:0000256" key="1">
    <source>
        <dbReference type="ARBA" id="ARBA00023002"/>
    </source>
</evidence>
<keyword evidence="3" id="KW-1185">Reference proteome</keyword>
<evidence type="ECO:0000313" key="3">
    <source>
        <dbReference type="Proteomes" id="UP000000561"/>
    </source>
</evidence>
<dbReference type="PANTHER" id="PTHR35870:SF1">
    <property type="entry name" value="PROTEIN, PUTATIVE (AFU_ORTHOLOGUE AFUA_5G03330)-RELATED"/>
    <property type="match status" value="1"/>
</dbReference>
<dbReference type="Pfam" id="PF14027">
    <property type="entry name" value="Questin_oxidase"/>
    <property type="match status" value="1"/>
</dbReference>
<accession>A0A0D1DTP7</accession>
<keyword evidence="1" id="KW-0560">Oxidoreductase</keyword>
<dbReference type="PANTHER" id="PTHR35870">
    <property type="entry name" value="PROTEIN, PUTATIVE (AFU_ORTHOLOGUE AFUA_5G03330)-RELATED"/>
    <property type="match status" value="1"/>
</dbReference>
<dbReference type="AlphaFoldDB" id="A0A0D1DTP7"/>
<dbReference type="OrthoDB" id="10004862at2759"/>
<dbReference type="GeneID" id="23566706"/>
<gene>
    <name evidence="2" type="ORF">UMAG_10713</name>
</gene>
<proteinExistence type="predicted"/>
<dbReference type="EMBL" id="CM003154">
    <property type="protein sequence ID" value="KIS67181.1"/>
    <property type="molecule type" value="Genomic_DNA"/>
</dbReference>
<name>A0A0D1DTP7_MYCMD</name>
<evidence type="ECO:0000313" key="2">
    <source>
        <dbReference type="EMBL" id="KIS67181.1"/>
    </source>
</evidence>
<dbReference type="VEuPathDB" id="FungiDB:UMAG_10713"/>
<dbReference type="Proteomes" id="UP000000561">
    <property type="component" value="Chromosome 15"/>
</dbReference>
<dbReference type="RefSeq" id="XP_011391355.1">
    <property type="nucleotide sequence ID" value="XM_011393053.1"/>
</dbReference>
<dbReference type="InterPro" id="IPR025337">
    <property type="entry name" value="Questin_oxidase-like"/>
</dbReference>
<reference evidence="2 3" key="1">
    <citation type="journal article" date="2006" name="Nature">
        <title>Insights from the genome of the biotrophic fungal plant pathogen Ustilago maydis.</title>
        <authorList>
            <person name="Kamper J."/>
            <person name="Kahmann R."/>
            <person name="Bolker M."/>
            <person name="Ma L.J."/>
            <person name="Brefort T."/>
            <person name="Saville B.J."/>
            <person name="Banuett F."/>
            <person name="Kronstad J.W."/>
            <person name="Gold S.E."/>
            <person name="Muller O."/>
            <person name="Perlin M.H."/>
            <person name="Wosten H.A."/>
            <person name="de Vries R."/>
            <person name="Ruiz-Herrera J."/>
            <person name="Reynaga-Pena C.G."/>
            <person name="Snetselaar K."/>
            <person name="McCann M."/>
            <person name="Perez-Martin J."/>
            <person name="Feldbrugge M."/>
            <person name="Basse C.W."/>
            <person name="Steinberg G."/>
            <person name="Ibeas J.I."/>
            <person name="Holloman W."/>
            <person name="Guzman P."/>
            <person name="Farman M."/>
            <person name="Stajich J.E."/>
            <person name="Sentandreu R."/>
            <person name="Gonzalez-Prieto J.M."/>
            <person name="Kennell J.C."/>
            <person name="Molina L."/>
            <person name="Schirawski J."/>
            <person name="Mendoza-Mendoza A."/>
            <person name="Greilinger D."/>
            <person name="Munch K."/>
            <person name="Rossel N."/>
            <person name="Scherer M."/>
            <person name="Vranes M."/>
            <person name="Ladendorf O."/>
            <person name="Vincon V."/>
            <person name="Fuchs U."/>
            <person name="Sandrock B."/>
            <person name="Meng S."/>
            <person name="Ho E.C."/>
            <person name="Cahill M.J."/>
            <person name="Boyce K.J."/>
            <person name="Klose J."/>
            <person name="Klosterman S.J."/>
            <person name="Deelstra H.J."/>
            <person name="Ortiz-Castellanos L."/>
            <person name="Li W."/>
            <person name="Sanchez-Alonso P."/>
            <person name="Schreier P.H."/>
            <person name="Hauser-Hahn I."/>
            <person name="Vaupel M."/>
            <person name="Koopmann E."/>
            <person name="Friedrich G."/>
            <person name="Voss H."/>
            <person name="Schluter T."/>
            <person name="Margolis J."/>
            <person name="Platt D."/>
            <person name="Swimmer C."/>
            <person name="Gnirke A."/>
            <person name="Chen F."/>
            <person name="Vysotskaia V."/>
            <person name="Mannhaupt G."/>
            <person name="Guldener U."/>
            <person name="Munsterkotter M."/>
            <person name="Haase D."/>
            <person name="Oesterheld M."/>
            <person name="Mewes H.W."/>
            <person name="Mauceli E.W."/>
            <person name="DeCaprio D."/>
            <person name="Wade C.M."/>
            <person name="Butler J."/>
            <person name="Young S."/>
            <person name="Jaffe D.B."/>
            <person name="Calvo S."/>
            <person name="Nusbaum C."/>
            <person name="Galagan J."/>
            <person name="Birren B.W."/>
        </authorList>
    </citation>
    <scope>NUCLEOTIDE SEQUENCE [LARGE SCALE GENOMIC DNA]</scope>
    <source>
        <strain evidence="3">DSM 14603 / FGSC 9021 / UM521</strain>
    </source>
</reference>
<organism evidence="2 3">
    <name type="scientific">Mycosarcoma maydis</name>
    <name type="common">Corn smut fungus</name>
    <name type="synonym">Ustilago maydis</name>
    <dbReference type="NCBI Taxonomy" id="5270"/>
    <lineage>
        <taxon>Eukaryota</taxon>
        <taxon>Fungi</taxon>
        <taxon>Dikarya</taxon>
        <taxon>Basidiomycota</taxon>
        <taxon>Ustilaginomycotina</taxon>
        <taxon>Ustilaginomycetes</taxon>
        <taxon>Ustilaginales</taxon>
        <taxon>Ustilaginaceae</taxon>
        <taxon>Mycosarcoma</taxon>
    </lineage>
</organism>